<dbReference type="Gene3D" id="1.20.120.530">
    <property type="entry name" value="GntR ligand-binding domain-like"/>
    <property type="match status" value="1"/>
</dbReference>
<evidence type="ECO:0000256" key="1">
    <source>
        <dbReference type="ARBA" id="ARBA00023015"/>
    </source>
</evidence>
<dbReference type="InterPro" id="IPR036388">
    <property type="entry name" value="WH-like_DNA-bd_sf"/>
</dbReference>
<evidence type="ECO:0000259" key="4">
    <source>
        <dbReference type="PROSITE" id="PS50949"/>
    </source>
</evidence>
<protein>
    <recommendedName>
        <fullName evidence="4">HTH gntR-type domain-containing protein</fullName>
    </recommendedName>
</protein>
<keyword evidence="3" id="KW-0804">Transcription</keyword>
<accession>A0A2G8REF4</accession>
<sequence length="223" mass="25218">MTNPASLKTDAKPKDGHSVLSERVRQQLTELIRNRSLASGQVIIEQRLAETLGVSRTPLREALQRLEGEGLIQKNSGRSYMIRVVNFQEYMQSLKMRRIIEPEAAANAISRIPLSEIAAVRLEIEGLHTGDGEHTEAHWDSDDRLHRLFGRHCGNMVMFEIIEKLRVTTRLFEITEIRQKVKSDFVEHIAILDALSAENGDAARQAVARHITSLISYSLQQVT</sequence>
<dbReference type="PANTHER" id="PTHR43537:SF24">
    <property type="entry name" value="GLUCONATE OPERON TRANSCRIPTIONAL REPRESSOR"/>
    <property type="match status" value="1"/>
</dbReference>
<dbReference type="AlphaFoldDB" id="A0A2G8REF4"/>
<dbReference type="CDD" id="cd07377">
    <property type="entry name" value="WHTH_GntR"/>
    <property type="match status" value="1"/>
</dbReference>
<dbReference type="GO" id="GO:0003677">
    <property type="term" value="F:DNA binding"/>
    <property type="evidence" value="ECO:0007669"/>
    <property type="project" value="UniProtKB-KW"/>
</dbReference>
<dbReference type="PRINTS" id="PR00035">
    <property type="entry name" value="HTHGNTR"/>
</dbReference>
<dbReference type="SUPFAM" id="SSF48008">
    <property type="entry name" value="GntR ligand-binding domain-like"/>
    <property type="match status" value="1"/>
</dbReference>
<dbReference type="RefSeq" id="WP_099911302.1">
    <property type="nucleotide sequence ID" value="NZ_AWWI01000087.1"/>
</dbReference>
<dbReference type="PANTHER" id="PTHR43537">
    <property type="entry name" value="TRANSCRIPTIONAL REGULATOR, GNTR FAMILY"/>
    <property type="match status" value="1"/>
</dbReference>
<dbReference type="EMBL" id="AWWI01000087">
    <property type="protein sequence ID" value="PIL19771.1"/>
    <property type="molecule type" value="Genomic_DNA"/>
</dbReference>
<dbReference type="SUPFAM" id="SSF46785">
    <property type="entry name" value="Winged helix' DNA-binding domain"/>
    <property type="match status" value="1"/>
</dbReference>
<evidence type="ECO:0000256" key="2">
    <source>
        <dbReference type="ARBA" id="ARBA00023125"/>
    </source>
</evidence>
<dbReference type="Pfam" id="PF07729">
    <property type="entry name" value="FCD"/>
    <property type="match status" value="1"/>
</dbReference>
<keyword evidence="1" id="KW-0805">Transcription regulation</keyword>
<evidence type="ECO:0000313" key="5">
    <source>
        <dbReference type="EMBL" id="PIL19771.1"/>
    </source>
</evidence>
<dbReference type="InterPro" id="IPR000524">
    <property type="entry name" value="Tscrpt_reg_HTH_GntR"/>
</dbReference>
<evidence type="ECO:0000256" key="3">
    <source>
        <dbReference type="ARBA" id="ARBA00023163"/>
    </source>
</evidence>
<dbReference type="Proteomes" id="UP000231259">
    <property type="component" value="Unassembled WGS sequence"/>
</dbReference>
<organism evidence="5 6">
    <name type="scientific">Puniceibacterium antarcticum</name>
    <dbReference type="NCBI Taxonomy" id="1206336"/>
    <lineage>
        <taxon>Bacteria</taxon>
        <taxon>Pseudomonadati</taxon>
        <taxon>Pseudomonadota</taxon>
        <taxon>Alphaproteobacteria</taxon>
        <taxon>Rhodobacterales</taxon>
        <taxon>Paracoccaceae</taxon>
        <taxon>Puniceibacterium</taxon>
    </lineage>
</organism>
<keyword evidence="2" id="KW-0238">DNA-binding</keyword>
<dbReference type="Pfam" id="PF00392">
    <property type="entry name" value="GntR"/>
    <property type="match status" value="1"/>
</dbReference>
<gene>
    <name evidence="5" type="ORF">P775_13040</name>
</gene>
<proteinExistence type="predicted"/>
<dbReference type="OrthoDB" id="7620579at2"/>
<dbReference type="PROSITE" id="PS50949">
    <property type="entry name" value="HTH_GNTR"/>
    <property type="match status" value="1"/>
</dbReference>
<name>A0A2G8REF4_9RHOB</name>
<keyword evidence="6" id="KW-1185">Reference proteome</keyword>
<dbReference type="GO" id="GO:0003700">
    <property type="term" value="F:DNA-binding transcription factor activity"/>
    <property type="evidence" value="ECO:0007669"/>
    <property type="project" value="InterPro"/>
</dbReference>
<evidence type="ECO:0000313" key="6">
    <source>
        <dbReference type="Proteomes" id="UP000231259"/>
    </source>
</evidence>
<feature type="domain" description="HTH gntR-type" evidence="4">
    <location>
        <begin position="18"/>
        <end position="85"/>
    </location>
</feature>
<dbReference type="InterPro" id="IPR008920">
    <property type="entry name" value="TF_FadR/GntR_C"/>
</dbReference>
<dbReference type="SMART" id="SM00895">
    <property type="entry name" value="FCD"/>
    <property type="match status" value="1"/>
</dbReference>
<comment type="caution">
    <text evidence="5">The sequence shown here is derived from an EMBL/GenBank/DDBJ whole genome shotgun (WGS) entry which is preliminary data.</text>
</comment>
<dbReference type="SMART" id="SM00345">
    <property type="entry name" value="HTH_GNTR"/>
    <property type="match status" value="1"/>
</dbReference>
<reference evidence="5 6" key="1">
    <citation type="submission" date="2013-09" db="EMBL/GenBank/DDBJ databases">
        <title>Genome sequencing of Phaeobacter antarcticus sp. nov. SM1211.</title>
        <authorList>
            <person name="Zhang X.-Y."/>
            <person name="Liu C."/>
            <person name="Chen X.-L."/>
            <person name="Xie B.-B."/>
            <person name="Qin Q.-L."/>
            <person name="Rong J.-C."/>
            <person name="Zhang Y.-Z."/>
        </authorList>
    </citation>
    <scope>NUCLEOTIDE SEQUENCE [LARGE SCALE GENOMIC DNA]</scope>
    <source>
        <strain evidence="5 6">SM1211</strain>
    </source>
</reference>
<dbReference type="InterPro" id="IPR036390">
    <property type="entry name" value="WH_DNA-bd_sf"/>
</dbReference>
<dbReference type="InterPro" id="IPR011711">
    <property type="entry name" value="GntR_C"/>
</dbReference>
<dbReference type="Gene3D" id="1.10.10.10">
    <property type="entry name" value="Winged helix-like DNA-binding domain superfamily/Winged helix DNA-binding domain"/>
    <property type="match status" value="1"/>
</dbReference>